<dbReference type="SMART" id="SM00448">
    <property type="entry name" value="REC"/>
    <property type="match status" value="1"/>
</dbReference>
<dbReference type="InterPro" id="IPR011006">
    <property type="entry name" value="CheY-like_superfamily"/>
</dbReference>
<dbReference type="AlphaFoldDB" id="A0A290Q5T6"/>
<dbReference type="PROSITE" id="PS50110">
    <property type="entry name" value="RESPONSE_REGULATORY"/>
    <property type="match status" value="1"/>
</dbReference>
<protein>
    <recommendedName>
        <fullName evidence="2">histidine kinase</fullName>
        <ecNumber evidence="2">2.7.13.3</ecNumber>
    </recommendedName>
</protein>
<dbReference type="Gene3D" id="3.40.50.2300">
    <property type="match status" value="1"/>
</dbReference>
<dbReference type="InterPro" id="IPR005467">
    <property type="entry name" value="His_kinase_dom"/>
</dbReference>
<dbReference type="SUPFAM" id="SSF47384">
    <property type="entry name" value="Homodimeric domain of signal transducing histidine kinase"/>
    <property type="match status" value="1"/>
</dbReference>
<dbReference type="SMART" id="SM00387">
    <property type="entry name" value="HATPase_c"/>
    <property type="match status" value="1"/>
</dbReference>
<dbReference type="InterPro" id="IPR003594">
    <property type="entry name" value="HATPase_dom"/>
</dbReference>
<gene>
    <name evidence="7" type="ORF">CMV30_07490</name>
</gene>
<dbReference type="Pfam" id="PF00497">
    <property type="entry name" value="SBP_bac_3"/>
    <property type="match status" value="1"/>
</dbReference>
<dbReference type="Gene3D" id="3.40.190.10">
    <property type="entry name" value="Periplasmic binding protein-like II"/>
    <property type="match status" value="2"/>
</dbReference>
<dbReference type="RefSeq" id="WP_096055435.1">
    <property type="nucleotide sequence ID" value="NZ_CP023344.1"/>
</dbReference>
<dbReference type="InterPro" id="IPR035965">
    <property type="entry name" value="PAS-like_dom_sf"/>
</dbReference>
<dbReference type="PRINTS" id="PR00344">
    <property type="entry name" value="BCTRLSENSOR"/>
</dbReference>
<dbReference type="PANTHER" id="PTHR43065">
    <property type="entry name" value="SENSOR HISTIDINE KINASE"/>
    <property type="match status" value="1"/>
</dbReference>
<evidence type="ECO:0000256" key="4">
    <source>
        <dbReference type="SAM" id="SignalP"/>
    </source>
</evidence>
<feature type="signal peptide" evidence="4">
    <location>
        <begin position="1"/>
        <end position="22"/>
    </location>
</feature>
<keyword evidence="8" id="KW-1185">Reference proteome</keyword>
<evidence type="ECO:0000313" key="8">
    <source>
        <dbReference type="Proteomes" id="UP000217265"/>
    </source>
</evidence>
<dbReference type="SUPFAM" id="SSF52172">
    <property type="entry name" value="CheY-like"/>
    <property type="match status" value="1"/>
</dbReference>
<dbReference type="PANTHER" id="PTHR43065:SF42">
    <property type="entry name" value="TWO-COMPONENT SENSOR PPRA"/>
    <property type="match status" value="1"/>
</dbReference>
<evidence type="ECO:0000313" key="7">
    <source>
        <dbReference type="EMBL" id="ATC63803.1"/>
    </source>
</evidence>
<dbReference type="KEGG" id="vbh:CMV30_07490"/>
<evidence type="ECO:0000256" key="2">
    <source>
        <dbReference type="ARBA" id="ARBA00012438"/>
    </source>
</evidence>
<evidence type="ECO:0000256" key="3">
    <source>
        <dbReference type="PROSITE-ProRule" id="PRU00169"/>
    </source>
</evidence>
<dbReference type="InterPro" id="IPR001789">
    <property type="entry name" value="Sig_transdc_resp-reg_receiver"/>
</dbReference>
<feature type="domain" description="Histidine kinase" evidence="5">
    <location>
        <begin position="455"/>
        <end position="687"/>
    </location>
</feature>
<dbReference type="SUPFAM" id="SSF55785">
    <property type="entry name" value="PYP-like sensor domain (PAS domain)"/>
    <property type="match status" value="1"/>
</dbReference>
<feature type="modified residue" description="4-aspartylphosphate" evidence="3">
    <location>
        <position position="759"/>
    </location>
</feature>
<feature type="chain" id="PRO_5013081091" description="histidine kinase" evidence="4">
    <location>
        <begin position="23"/>
        <end position="832"/>
    </location>
</feature>
<dbReference type="InterPro" id="IPR036097">
    <property type="entry name" value="HisK_dim/P_sf"/>
</dbReference>
<dbReference type="EMBL" id="CP023344">
    <property type="protein sequence ID" value="ATC63803.1"/>
    <property type="molecule type" value="Genomic_DNA"/>
</dbReference>
<accession>A0A290Q5T6</accession>
<dbReference type="InterPro" id="IPR036890">
    <property type="entry name" value="HATPase_C_sf"/>
</dbReference>
<reference evidence="7 8" key="1">
    <citation type="submission" date="2017-09" db="EMBL/GenBank/DDBJ databases">
        <title>Complete genome sequence of Verrucomicrobial strain HZ-65, isolated from freshwater.</title>
        <authorList>
            <person name="Choi A."/>
        </authorList>
    </citation>
    <scope>NUCLEOTIDE SEQUENCE [LARGE SCALE GENOMIC DNA]</scope>
    <source>
        <strain evidence="7 8">HZ-65</strain>
    </source>
</reference>
<organism evidence="7 8">
    <name type="scientific">Nibricoccus aquaticus</name>
    <dbReference type="NCBI Taxonomy" id="2576891"/>
    <lineage>
        <taxon>Bacteria</taxon>
        <taxon>Pseudomonadati</taxon>
        <taxon>Verrucomicrobiota</taxon>
        <taxon>Opitutia</taxon>
        <taxon>Opitutales</taxon>
        <taxon>Opitutaceae</taxon>
        <taxon>Nibricoccus</taxon>
    </lineage>
</organism>
<keyword evidence="3" id="KW-0597">Phosphoprotein</keyword>
<feature type="domain" description="Response regulatory" evidence="6">
    <location>
        <begin position="708"/>
        <end position="825"/>
    </location>
</feature>
<evidence type="ECO:0000259" key="6">
    <source>
        <dbReference type="PROSITE" id="PS50110"/>
    </source>
</evidence>
<comment type="catalytic activity">
    <reaction evidence="1">
        <text>ATP + protein L-histidine = ADP + protein N-phospho-L-histidine.</text>
        <dbReference type="EC" id="2.7.13.3"/>
    </reaction>
</comment>
<dbReference type="OrthoDB" id="9784397at2"/>
<proteinExistence type="predicted"/>
<dbReference type="InterPro" id="IPR004358">
    <property type="entry name" value="Sig_transdc_His_kin-like_C"/>
</dbReference>
<dbReference type="Proteomes" id="UP000217265">
    <property type="component" value="Chromosome"/>
</dbReference>
<evidence type="ECO:0000259" key="5">
    <source>
        <dbReference type="PROSITE" id="PS50109"/>
    </source>
</evidence>
<dbReference type="Gene3D" id="1.10.287.130">
    <property type="match status" value="1"/>
</dbReference>
<dbReference type="Pfam" id="PF00072">
    <property type="entry name" value="Response_reg"/>
    <property type="match status" value="1"/>
</dbReference>
<dbReference type="SUPFAM" id="SSF53850">
    <property type="entry name" value="Periplasmic binding protein-like II"/>
    <property type="match status" value="1"/>
</dbReference>
<dbReference type="GO" id="GO:0000155">
    <property type="term" value="F:phosphorelay sensor kinase activity"/>
    <property type="evidence" value="ECO:0007669"/>
    <property type="project" value="InterPro"/>
</dbReference>
<dbReference type="CDD" id="cd17546">
    <property type="entry name" value="REC_hyHK_CKI1_RcsC-like"/>
    <property type="match status" value="1"/>
</dbReference>
<keyword evidence="4" id="KW-0732">Signal</keyword>
<dbReference type="PROSITE" id="PS50109">
    <property type="entry name" value="HIS_KIN"/>
    <property type="match status" value="1"/>
</dbReference>
<dbReference type="Gene3D" id="3.30.450.20">
    <property type="entry name" value="PAS domain"/>
    <property type="match status" value="1"/>
</dbReference>
<sequence length="832" mass="91540">MRRLFHAGIVATLLLTTPRASADASPATPPPRLPDFTLGMAARQPLRVGSTSDSFPYGYLGADGKWTGFSADIFDALAREMRLTFQREGMPGRELIDRFRQGEFDLLQSLSQTADREAYTAFSVPFLTLKGAVFVRKNGPVRTLADLHDQPFAVIGVGSIAEKFIRDKNLRVKPIYVGSSDEALRLIEQGRCSAAFVSHLTALSVIDRAGLKNVEMLGETIEGYDIRHCIAVHKGDAQLLARLNEGLAILNRTGEYERIYRKWFNRVDPRFFTREQVIRYVLATLTLALLATLWGLLRQRTLRKRIAGQAAELAEKESLLSALYKNIPTGMCVLETRPEGRFVLSLNPQAELTLGLPAPSTTGRPLSELALPPALAALLAKILQRPAIVGEILREEFRLGETRQHLLVTLVPLAPSSQGFPRLCVLTEDITRRRQLDEEIAQSRRLRAIGELVGGIAHEFNNLLTPAMLKIGEIQADWTADTRLQTEIGLIQRVVIRSSELTHRLLAFGRKSSAHLETASLATLAASCLELLRQTIDRRIVLESSIPPALPPLQINATDLHQALLNLLLNARDTLTDKLALRPDGWTPRIQILVTPLPPEALDAPAGHTRPTLGWQRLTLRDNGQGMAPDVRERIFEPFFTTKGVGHGSGLGLATVWHTVTESGGHITVESIPGEGTAFHLVLPVNPAPSPASPIAKETPSAPTSPRRIFIAEDEELIAQTLVTILRRAGHHVDHAPDGSLAWERIQDKLPDHDLLIFDINMPGLDGIELSRRVRASTRYTGKILIISGRLSPAEKDALTEIGVDAMLPKPFTMDQFRTTVNTLCATAPVSA</sequence>
<dbReference type="CDD" id="cd13704">
    <property type="entry name" value="PBP2_HisK"/>
    <property type="match status" value="1"/>
</dbReference>
<dbReference type="SMART" id="SM00062">
    <property type="entry name" value="PBPb"/>
    <property type="match status" value="1"/>
</dbReference>
<dbReference type="Gene3D" id="3.30.565.10">
    <property type="entry name" value="Histidine kinase-like ATPase, C-terminal domain"/>
    <property type="match status" value="1"/>
</dbReference>
<dbReference type="InterPro" id="IPR001638">
    <property type="entry name" value="Solute-binding_3/MltF_N"/>
</dbReference>
<name>A0A290Q5T6_9BACT</name>
<dbReference type="Pfam" id="PF02518">
    <property type="entry name" value="HATPase_c"/>
    <property type="match status" value="1"/>
</dbReference>
<dbReference type="EC" id="2.7.13.3" evidence="2"/>
<dbReference type="SUPFAM" id="SSF55874">
    <property type="entry name" value="ATPase domain of HSP90 chaperone/DNA topoisomerase II/histidine kinase"/>
    <property type="match status" value="1"/>
</dbReference>
<evidence type="ECO:0000256" key="1">
    <source>
        <dbReference type="ARBA" id="ARBA00000085"/>
    </source>
</evidence>